<dbReference type="GO" id="GO:0070971">
    <property type="term" value="C:endoplasmic reticulum exit site"/>
    <property type="evidence" value="ECO:0007669"/>
    <property type="project" value="TreeGrafter"/>
</dbReference>
<proteinExistence type="predicted"/>
<evidence type="ECO:0000313" key="2">
    <source>
        <dbReference type="EMBL" id="RKP05275.1"/>
    </source>
</evidence>
<dbReference type="AlphaFoldDB" id="A0A4P9XHU5"/>
<gene>
    <name evidence="2" type="ORF">THASP1DRAFT_19998</name>
</gene>
<feature type="non-terminal residue" evidence="2">
    <location>
        <position position="1"/>
    </location>
</feature>
<feature type="domain" description="Sec23/Sec24 helical" evidence="1">
    <location>
        <begin position="1"/>
        <end position="92"/>
    </location>
</feature>
<dbReference type="Proteomes" id="UP000271241">
    <property type="component" value="Unassembled WGS sequence"/>
</dbReference>
<sequence>AVERALSSKIEDARDAVASKCAELVGTYKTELTASSAGAAVHLQLSDNLKLLPLLILGLLKHVALRGGSQIPSDLRSYAMNLFYVMPPELLIPYLHPRLYALHLMSPEVRAKKAW</sequence>
<dbReference type="GO" id="GO:0030127">
    <property type="term" value="C:COPII vesicle coat"/>
    <property type="evidence" value="ECO:0007669"/>
    <property type="project" value="InterPro"/>
</dbReference>
<evidence type="ECO:0000313" key="3">
    <source>
        <dbReference type="Proteomes" id="UP000271241"/>
    </source>
</evidence>
<dbReference type="GO" id="GO:0006886">
    <property type="term" value="P:intracellular protein transport"/>
    <property type="evidence" value="ECO:0007669"/>
    <property type="project" value="InterPro"/>
</dbReference>
<dbReference type="GO" id="GO:0090110">
    <property type="term" value="P:COPII-coated vesicle cargo loading"/>
    <property type="evidence" value="ECO:0007669"/>
    <property type="project" value="TreeGrafter"/>
</dbReference>
<dbReference type="InterPro" id="IPR036175">
    <property type="entry name" value="Sec23/24_helical_dom_sf"/>
</dbReference>
<name>A0A4P9XHU5_9FUNG</name>
<dbReference type="Pfam" id="PF04815">
    <property type="entry name" value="Sec23_helical"/>
    <property type="match status" value="1"/>
</dbReference>
<dbReference type="Gene3D" id="1.20.120.730">
    <property type="entry name" value="Sec23/Sec24 helical domain"/>
    <property type="match status" value="1"/>
</dbReference>
<dbReference type="InterPro" id="IPR006900">
    <property type="entry name" value="Sec23/24_helical_dom"/>
</dbReference>
<dbReference type="PANTHER" id="PTHR13803:SF39">
    <property type="entry name" value="SECRETORY 24AB, ISOFORM A"/>
    <property type="match status" value="1"/>
</dbReference>
<dbReference type="GO" id="GO:0000149">
    <property type="term" value="F:SNARE binding"/>
    <property type="evidence" value="ECO:0007669"/>
    <property type="project" value="TreeGrafter"/>
</dbReference>
<dbReference type="SUPFAM" id="SSF81811">
    <property type="entry name" value="Helical domain of Sec23/24"/>
    <property type="match status" value="1"/>
</dbReference>
<dbReference type="GO" id="GO:0008270">
    <property type="term" value="F:zinc ion binding"/>
    <property type="evidence" value="ECO:0007669"/>
    <property type="project" value="TreeGrafter"/>
</dbReference>
<organism evidence="2 3">
    <name type="scientific">Thamnocephalis sphaerospora</name>
    <dbReference type="NCBI Taxonomy" id="78915"/>
    <lineage>
        <taxon>Eukaryota</taxon>
        <taxon>Fungi</taxon>
        <taxon>Fungi incertae sedis</taxon>
        <taxon>Zoopagomycota</taxon>
        <taxon>Zoopagomycotina</taxon>
        <taxon>Zoopagomycetes</taxon>
        <taxon>Zoopagales</taxon>
        <taxon>Sigmoideomycetaceae</taxon>
        <taxon>Thamnocephalis</taxon>
    </lineage>
</organism>
<dbReference type="OrthoDB" id="49016at2759"/>
<dbReference type="PANTHER" id="PTHR13803">
    <property type="entry name" value="SEC24-RELATED PROTEIN"/>
    <property type="match status" value="1"/>
</dbReference>
<keyword evidence="3" id="KW-1185">Reference proteome</keyword>
<accession>A0A4P9XHU5</accession>
<dbReference type="InterPro" id="IPR050550">
    <property type="entry name" value="SEC23_SEC24_subfamily"/>
</dbReference>
<protein>
    <submittedName>
        <fullName evidence="2">Sec23/Sec24, helical domain-containing protein</fullName>
    </submittedName>
</protein>
<dbReference type="EMBL" id="KZ993189">
    <property type="protein sequence ID" value="RKP05275.1"/>
    <property type="molecule type" value="Genomic_DNA"/>
</dbReference>
<evidence type="ECO:0000259" key="1">
    <source>
        <dbReference type="Pfam" id="PF04815"/>
    </source>
</evidence>
<dbReference type="STRING" id="78915.A0A4P9XHU5"/>
<reference evidence="3" key="1">
    <citation type="journal article" date="2018" name="Nat. Microbiol.">
        <title>Leveraging single-cell genomics to expand the fungal tree of life.</title>
        <authorList>
            <person name="Ahrendt S.R."/>
            <person name="Quandt C.A."/>
            <person name="Ciobanu D."/>
            <person name="Clum A."/>
            <person name="Salamov A."/>
            <person name="Andreopoulos B."/>
            <person name="Cheng J.F."/>
            <person name="Woyke T."/>
            <person name="Pelin A."/>
            <person name="Henrissat B."/>
            <person name="Reynolds N.K."/>
            <person name="Benny G.L."/>
            <person name="Smith M.E."/>
            <person name="James T.Y."/>
            <person name="Grigoriev I.V."/>
        </authorList>
    </citation>
    <scope>NUCLEOTIDE SEQUENCE [LARGE SCALE GENOMIC DNA]</scope>
    <source>
        <strain evidence="3">RSA 1356</strain>
    </source>
</reference>